<dbReference type="GO" id="GO:0005886">
    <property type="term" value="C:plasma membrane"/>
    <property type="evidence" value="ECO:0007669"/>
    <property type="project" value="UniProtKB-SubCell"/>
</dbReference>
<dbReference type="GO" id="GO:0015171">
    <property type="term" value="F:amino acid transmembrane transporter activity"/>
    <property type="evidence" value="ECO:0007669"/>
    <property type="project" value="TreeGrafter"/>
</dbReference>
<feature type="transmembrane region" description="Helical" evidence="6">
    <location>
        <begin position="121"/>
        <end position="140"/>
    </location>
</feature>
<dbReference type="AlphaFoldDB" id="A0A1J5RJJ8"/>
<evidence type="ECO:0000313" key="7">
    <source>
        <dbReference type="EMBL" id="OIQ88317.1"/>
    </source>
</evidence>
<evidence type="ECO:0000256" key="1">
    <source>
        <dbReference type="ARBA" id="ARBA00004651"/>
    </source>
</evidence>
<feature type="transmembrane region" description="Helical" evidence="6">
    <location>
        <begin position="6"/>
        <end position="26"/>
    </location>
</feature>
<name>A0A1J5RJJ8_9ZZZZ</name>
<dbReference type="PANTHER" id="PTHR30086:SF20">
    <property type="entry name" value="ARGININE EXPORTER PROTEIN ARGO-RELATED"/>
    <property type="match status" value="1"/>
</dbReference>
<evidence type="ECO:0000256" key="4">
    <source>
        <dbReference type="ARBA" id="ARBA00022989"/>
    </source>
</evidence>
<proteinExistence type="predicted"/>
<evidence type="ECO:0000256" key="6">
    <source>
        <dbReference type="SAM" id="Phobius"/>
    </source>
</evidence>
<feature type="transmembrane region" description="Helical" evidence="6">
    <location>
        <begin position="38"/>
        <end position="63"/>
    </location>
</feature>
<dbReference type="InterPro" id="IPR001123">
    <property type="entry name" value="LeuE-type"/>
</dbReference>
<comment type="caution">
    <text evidence="7">The sequence shown here is derived from an EMBL/GenBank/DDBJ whole genome shotgun (WGS) entry which is preliminary data.</text>
</comment>
<sequence>MEIFVKSFFIGLSIAAPVGPIGLLCIQRSLLGGWRIGFATGLGAATADGMYGLIGALGVSVLITSLTSAGPWLSLLGGAFLCYLGIKTMRSSPLSANATVRAAGMARSYWSTFLLTASNPMTILSFIAIFAALGAGVASADRTHQLVALIVSGVFIGSATWWLALSGSISLIRERISKSTMTIINYASGCTILGFGLYQSYLGALALSS</sequence>
<accession>A0A1J5RJJ8</accession>
<feature type="transmembrane region" description="Helical" evidence="6">
    <location>
        <begin position="183"/>
        <end position="201"/>
    </location>
</feature>
<gene>
    <name evidence="7" type="ORF">GALL_298000</name>
</gene>
<keyword evidence="3 6" id="KW-0812">Transmembrane</keyword>
<evidence type="ECO:0000256" key="5">
    <source>
        <dbReference type="ARBA" id="ARBA00023136"/>
    </source>
</evidence>
<comment type="subcellular location">
    <subcellularLocation>
        <location evidence="1">Cell membrane</location>
        <topology evidence="1">Multi-pass membrane protein</topology>
    </subcellularLocation>
</comment>
<dbReference type="EMBL" id="MLJW01000377">
    <property type="protein sequence ID" value="OIQ88317.1"/>
    <property type="molecule type" value="Genomic_DNA"/>
</dbReference>
<dbReference type="Pfam" id="PF01810">
    <property type="entry name" value="LysE"/>
    <property type="match status" value="1"/>
</dbReference>
<organism evidence="7">
    <name type="scientific">mine drainage metagenome</name>
    <dbReference type="NCBI Taxonomy" id="410659"/>
    <lineage>
        <taxon>unclassified sequences</taxon>
        <taxon>metagenomes</taxon>
        <taxon>ecological metagenomes</taxon>
    </lineage>
</organism>
<feature type="transmembrane region" description="Helical" evidence="6">
    <location>
        <begin position="69"/>
        <end position="86"/>
    </location>
</feature>
<keyword evidence="4 6" id="KW-1133">Transmembrane helix</keyword>
<dbReference type="PANTHER" id="PTHR30086">
    <property type="entry name" value="ARGININE EXPORTER PROTEIN ARGO"/>
    <property type="match status" value="1"/>
</dbReference>
<evidence type="ECO:0000256" key="2">
    <source>
        <dbReference type="ARBA" id="ARBA00022475"/>
    </source>
</evidence>
<protein>
    <submittedName>
        <fullName evidence="7">Leucine export protein LeuE</fullName>
    </submittedName>
</protein>
<reference evidence="7" key="1">
    <citation type="submission" date="2016-10" db="EMBL/GenBank/DDBJ databases">
        <title>Sequence of Gallionella enrichment culture.</title>
        <authorList>
            <person name="Poehlein A."/>
            <person name="Muehling M."/>
            <person name="Daniel R."/>
        </authorList>
    </citation>
    <scope>NUCLEOTIDE SEQUENCE</scope>
</reference>
<keyword evidence="2" id="KW-1003">Cell membrane</keyword>
<feature type="transmembrane region" description="Helical" evidence="6">
    <location>
        <begin position="146"/>
        <end position="171"/>
    </location>
</feature>
<evidence type="ECO:0000256" key="3">
    <source>
        <dbReference type="ARBA" id="ARBA00022692"/>
    </source>
</evidence>
<keyword evidence="5 6" id="KW-0472">Membrane</keyword>